<evidence type="ECO:0000313" key="1">
    <source>
        <dbReference type="EMBL" id="PRQ56113.1"/>
    </source>
</evidence>
<dbReference type="EMBL" id="PDCK01000039">
    <property type="protein sequence ID" value="PRQ56113.1"/>
    <property type="molecule type" value="Genomic_DNA"/>
</dbReference>
<organism evidence="1 2">
    <name type="scientific">Rosa chinensis</name>
    <name type="common">China rose</name>
    <dbReference type="NCBI Taxonomy" id="74649"/>
    <lineage>
        <taxon>Eukaryota</taxon>
        <taxon>Viridiplantae</taxon>
        <taxon>Streptophyta</taxon>
        <taxon>Embryophyta</taxon>
        <taxon>Tracheophyta</taxon>
        <taxon>Spermatophyta</taxon>
        <taxon>Magnoliopsida</taxon>
        <taxon>eudicotyledons</taxon>
        <taxon>Gunneridae</taxon>
        <taxon>Pentapetalae</taxon>
        <taxon>rosids</taxon>
        <taxon>fabids</taxon>
        <taxon>Rosales</taxon>
        <taxon>Rosaceae</taxon>
        <taxon>Rosoideae</taxon>
        <taxon>Rosoideae incertae sedis</taxon>
        <taxon>Rosa</taxon>
    </lineage>
</organism>
<dbReference type="AlphaFoldDB" id="A0A2P6SBQ4"/>
<accession>A0A2P6SBQ4</accession>
<comment type="caution">
    <text evidence="1">The sequence shown here is derived from an EMBL/GenBank/DDBJ whole genome shotgun (WGS) entry which is preliminary data.</text>
</comment>
<name>A0A2P6SBQ4_ROSCH</name>
<protein>
    <submittedName>
        <fullName evidence="1">Uncharacterized protein</fullName>
    </submittedName>
</protein>
<gene>
    <name evidence="1" type="ORF">RchiOBHm_Chr1g0332211</name>
</gene>
<proteinExistence type="predicted"/>
<evidence type="ECO:0000313" key="2">
    <source>
        <dbReference type="Proteomes" id="UP000238479"/>
    </source>
</evidence>
<dbReference type="STRING" id="74649.A0A2P6SBQ4"/>
<dbReference type="Gramene" id="PRQ56113">
    <property type="protein sequence ID" value="PRQ56113"/>
    <property type="gene ID" value="RchiOBHm_Chr1g0332211"/>
</dbReference>
<keyword evidence="2" id="KW-1185">Reference proteome</keyword>
<sequence length="115" mass="12808">MATVELASTENHMTARNRLFTATTAKTSLYPNSSSSSQCISLSVCRVSDNLRRPCMNRFIHCFIPDWGIFQVELVDSPISAQVGERITFPGFEGGPDDVLNLEQVWETLQGRIAQ</sequence>
<dbReference type="Proteomes" id="UP000238479">
    <property type="component" value="Chromosome 1"/>
</dbReference>
<reference evidence="1 2" key="1">
    <citation type="journal article" date="2018" name="Nat. Genet.">
        <title>The Rosa genome provides new insights in the design of modern roses.</title>
        <authorList>
            <person name="Bendahmane M."/>
        </authorList>
    </citation>
    <scope>NUCLEOTIDE SEQUENCE [LARGE SCALE GENOMIC DNA]</scope>
    <source>
        <strain evidence="2">cv. Old Blush</strain>
    </source>
</reference>